<dbReference type="PRINTS" id="PR00704">
    <property type="entry name" value="CALPAIN"/>
</dbReference>
<evidence type="ECO:0000256" key="1">
    <source>
        <dbReference type="ARBA" id="ARBA00007623"/>
    </source>
</evidence>
<dbReference type="AlphaFoldDB" id="A0A2J8QF63"/>
<evidence type="ECO:0000313" key="4">
    <source>
        <dbReference type="EMBL" id="PNI94914.1"/>
    </source>
</evidence>
<evidence type="ECO:0000313" key="5">
    <source>
        <dbReference type="Proteomes" id="UP000236370"/>
    </source>
</evidence>
<proteinExistence type="inferred from homology"/>
<feature type="non-terminal residue" evidence="4">
    <location>
        <position position="179"/>
    </location>
</feature>
<dbReference type="InterPro" id="IPR001300">
    <property type="entry name" value="Peptidase_C2_calpain_cat"/>
</dbReference>
<comment type="similarity">
    <text evidence="1">Belongs to the peptidase C2 family.</text>
</comment>
<gene>
    <name evidence="4" type="ORF">CK820_G0030369</name>
</gene>
<feature type="domain" description="Calpain catalytic" evidence="3">
    <location>
        <begin position="45"/>
        <end position="179"/>
    </location>
</feature>
<name>A0A2J8QF63_PANTR</name>
<accession>A0A2J8QF63</accession>
<dbReference type="PANTHER" id="PTHR10183">
    <property type="entry name" value="CALPAIN"/>
    <property type="match status" value="1"/>
</dbReference>
<sequence length="179" mass="20194">MASSSGRVTIQLVDEEAGVGGGRLQLFRGQSYEAIRAACLDSGILFRDPYFPAGPDALGYDQLGPDSEKAKGVKWMRPHEFCAEPKFICEDMSRTDVCQGSLAAASLTLYPRLLRRVVPPGQDFQHGYTGVFHFQLWQFGRWMDVVVDDRLPVREGKLMFVRSEQRNEFWAPLLEKAYA</sequence>
<evidence type="ECO:0000256" key="2">
    <source>
        <dbReference type="PROSITE-ProRule" id="PRU00239"/>
    </source>
</evidence>
<dbReference type="Pfam" id="PF00648">
    <property type="entry name" value="Peptidase_C2"/>
    <property type="match status" value="1"/>
</dbReference>
<dbReference type="Proteomes" id="UP000236370">
    <property type="component" value="Unassembled WGS sequence"/>
</dbReference>
<dbReference type="PANTHER" id="PTHR10183:SF280">
    <property type="entry name" value="CALPAIN-12"/>
    <property type="match status" value="1"/>
</dbReference>
<comment type="caution">
    <text evidence="4">The sequence shown here is derived from an EMBL/GenBank/DDBJ whole genome shotgun (WGS) entry which is preliminary data.</text>
</comment>
<evidence type="ECO:0000259" key="3">
    <source>
        <dbReference type="PROSITE" id="PS50203"/>
    </source>
</evidence>
<dbReference type="GO" id="GO:0004198">
    <property type="term" value="F:calcium-dependent cysteine-type endopeptidase activity"/>
    <property type="evidence" value="ECO:0007669"/>
    <property type="project" value="InterPro"/>
</dbReference>
<dbReference type="SMART" id="SM00230">
    <property type="entry name" value="CysPc"/>
    <property type="match status" value="1"/>
</dbReference>
<protein>
    <submittedName>
        <fullName evidence="4">CAPN12 isoform 11</fullName>
    </submittedName>
</protein>
<organism evidence="4 5">
    <name type="scientific">Pan troglodytes</name>
    <name type="common">Chimpanzee</name>
    <dbReference type="NCBI Taxonomy" id="9598"/>
    <lineage>
        <taxon>Eukaryota</taxon>
        <taxon>Metazoa</taxon>
        <taxon>Chordata</taxon>
        <taxon>Craniata</taxon>
        <taxon>Vertebrata</taxon>
        <taxon>Euteleostomi</taxon>
        <taxon>Mammalia</taxon>
        <taxon>Eutheria</taxon>
        <taxon>Euarchontoglires</taxon>
        <taxon>Primates</taxon>
        <taxon>Haplorrhini</taxon>
        <taxon>Catarrhini</taxon>
        <taxon>Hominidae</taxon>
        <taxon>Pan</taxon>
    </lineage>
</organism>
<comment type="caution">
    <text evidence="2">Lacks conserved residue(s) required for the propagation of feature annotation.</text>
</comment>
<dbReference type="InterPro" id="IPR022684">
    <property type="entry name" value="Calpain_cysteine_protease"/>
</dbReference>
<dbReference type="InterPro" id="IPR038765">
    <property type="entry name" value="Papain-like_cys_pep_sf"/>
</dbReference>
<reference evidence="4 5" key="1">
    <citation type="submission" date="2017-12" db="EMBL/GenBank/DDBJ databases">
        <title>High-resolution comparative analysis of great ape genomes.</title>
        <authorList>
            <person name="Pollen A."/>
            <person name="Hastie A."/>
            <person name="Hormozdiari F."/>
            <person name="Dougherty M."/>
            <person name="Liu R."/>
            <person name="Chaisson M."/>
            <person name="Hoppe E."/>
            <person name="Hill C."/>
            <person name="Pang A."/>
            <person name="Hillier L."/>
            <person name="Baker C."/>
            <person name="Armstrong J."/>
            <person name="Shendure J."/>
            <person name="Paten B."/>
            <person name="Wilson R."/>
            <person name="Chao H."/>
            <person name="Schneider V."/>
            <person name="Ventura M."/>
            <person name="Kronenberg Z."/>
            <person name="Murali S."/>
            <person name="Gordon D."/>
            <person name="Cantsilieris S."/>
            <person name="Munson K."/>
            <person name="Nelson B."/>
            <person name="Raja A."/>
            <person name="Underwood J."/>
            <person name="Diekhans M."/>
            <person name="Fiddes I."/>
            <person name="Haussler D."/>
            <person name="Eichler E."/>
        </authorList>
    </citation>
    <scope>NUCLEOTIDE SEQUENCE [LARGE SCALE GENOMIC DNA]</scope>
    <source>
        <strain evidence="4">Yerkes chimp pedigree #C0471</strain>
    </source>
</reference>
<dbReference type="PROSITE" id="PS50203">
    <property type="entry name" value="CALPAIN_CAT"/>
    <property type="match status" value="1"/>
</dbReference>
<dbReference type="GO" id="GO:0006508">
    <property type="term" value="P:proteolysis"/>
    <property type="evidence" value="ECO:0007669"/>
    <property type="project" value="InterPro"/>
</dbReference>
<dbReference type="EMBL" id="NBAG03000039">
    <property type="protein sequence ID" value="PNI94914.1"/>
    <property type="molecule type" value="Genomic_DNA"/>
</dbReference>
<dbReference type="SUPFAM" id="SSF54001">
    <property type="entry name" value="Cysteine proteinases"/>
    <property type="match status" value="1"/>
</dbReference>